<evidence type="ECO:0000313" key="1">
    <source>
        <dbReference type="EMBL" id="JAH84928.1"/>
    </source>
</evidence>
<proteinExistence type="predicted"/>
<name>A0A0E9W631_ANGAN</name>
<dbReference type="AlphaFoldDB" id="A0A0E9W631"/>
<dbReference type="EMBL" id="GBXM01023649">
    <property type="protein sequence ID" value="JAH84928.1"/>
    <property type="molecule type" value="Transcribed_RNA"/>
</dbReference>
<sequence>MIKKRYDTFRHQKRKKPFAEEERKFGLYSSVLSSVSWGDPFIRVSSQTLPLFLAFL</sequence>
<reference evidence="1" key="2">
    <citation type="journal article" date="2015" name="Fish Shellfish Immunol.">
        <title>Early steps in the European eel (Anguilla anguilla)-Vibrio vulnificus interaction in the gills: Role of the RtxA13 toxin.</title>
        <authorList>
            <person name="Callol A."/>
            <person name="Pajuelo D."/>
            <person name="Ebbesson L."/>
            <person name="Teles M."/>
            <person name="MacKenzie S."/>
            <person name="Amaro C."/>
        </authorList>
    </citation>
    <scope>NUCLEOTIDE SEQUENCE</scope>
</reference>
<accession>A0A0E9W631</accession>
<organism evidence="1">
    <name type="scientific">Anguilla anguilla</name>
    <name type="common">European freshwater eel</name>
    <name type="synonym">Muraena anguilla</name>
    <dbReference type="NCBI Taxonomy" id="7936"/>
    <lineage>
        <taxon>Eukaryota</taxon>
        <taxon>Metazoa</taxon>
        <taxon>Chordata</taxon>
        <taxon>Craniata</taxon>
        <taxon>Vertebrata</taxon>
        <taxon>Euteleostomi</taxon>
        <taxon>Actinopterygii</taxon>
        <taxon>Neopterygii</taxon>
        <taxon>Teleostei</taxon>
        <taxon>Anguilliformes</taxon>
        <taxon>Anguillidae</taxon>
        <taxon>Anguilla</taxon>
    </lineage>
</organism>
<protein>
    <submittedName>
        <fullName evidence="1">Uncharacterized protein</fullName>
    </submittedName>
</protein>
<reference evidence="1" key="1">
    <citation type="submission" date="2014-11" db="EMBL/GenBank/DDBJ databases">
        <authorList>
            <person name="Amaro Gonzalez C."/>
        </authorList>
    </citation>
    <scope>NUCLEOTIDE SEQUENCE</scope>
</reference>